<organism evidence="1">
    <name type="scientific">Anguilla anguilla</name>
    <name type="common">European freshwater eel</name>
    <name type="synonym">Muraena anguilla</name>
    <dbReference type="NCBI Taxonomy" id="7936"/>
    <lineage>
        <taxon>Eukaryota</taxon>
        <taxon>Metazoa</taxon>
        <taxon>Chordata</taxon>
        <taxon>Craniata</taxon>
        <taxon>Vertebrata</taxon>
        <taxon>Euteleostomi</taxon>
        <taxon>Actinopterygii</taxon>
        <taxon>Neopterygii</taxon>
        <taxon>Teleostei</taxon>
        <taxon>Anguilliformes</taxon>
        <taxon>Anguillidae</taxon>
        <taxon>Anguilla</taxon>
    </lineage>
</organism>
<dbReference type="AlphaFoldDB" id="A0A0E9WAI8"/>
<accession>A0A0E9WAI8</accession>
<dbReference type="EMBL" id="GBXM01021977">
    <property type="protein sequence ID" value="JAH86600.1"/>
    <property type="molecule type" value="Transcribed_RNA"/>
</dbReference>
<name>A0A0E9WAI8_ANGAN</name>
<evidence type="ECO:0000313" key="1">
    <source>
        <dbReference type="EMBL" id="JAH86600.1"/>
    </source>
</evidence>
<proteinExistence type="predicted"/>
<sequence>MNGSAKTGGFTLFLGSTLCIPPPHPSPICMDVFFWVFFVFVFWEVTGSTQAL</sequence>
<protein>
    <submittedName>
        <fullName evidence="1">Uncharacterized protein</fullName>
    </submittedName>
</protein>
<reference evidence="1" key="2">
    <citation type="journal article" date="2015" name="Fish Shellfish Immunol.">
        <title>Early steps in the European eel (Anguilla anguilla)-Vibrio vulnificus interaction in the gills: Role of the RtxA13 toxin.</title>
        <authorList>
            <person name="Callol A."/>
            <person name="Pajuelo D."/>
            <person name="Ebbesson L."/>
            <person name="Teles M."/>
            <person name="MacKenzie S."/>
            <person name="Amaro C."/>
        </authorList>
    </citation>
    <scope>NUCLEOTIDE SEQUENCE</scope>
</reference>
<reference evidence="1" key="1">
    <citation type="submission" date="2014-11" db="EMBL/GenBank/DDBJ databases">
        <authorList>
            <person name="Amaro Gonzalez C."/>
        </authorList>
    </citation>
    <scope>NUCLEOTIDE SEQUENCE</scope>
</reference>